<dbReference type="InterPro" id="IPR015943">
    <property type="entry name" value="WD40/YVTN_repeat-like_dom_sf"/>
</dbReference>
<evidence type="ECO:0000313" key="2">
    <source>
        <dbReference type="EMBL" id="CAL52791.1"/>
    </source>
</evidence>
<name>Q01D12_OSTTA</name>
<gene>
    <name evidence="2" type="ORF">OT_ostta03g01460</name>
</gene>
<proteinExistence type="predicted"/>
<dbReference type="GeneID" id="9833759"/>
<dbReference type="AlphaFoldDB" id="Q01D12"/>
<organism evidence="2 3">
    <name type="scientific">Ostreococcus tauri</name>
    <name type="common">Marine green alga</name>
    <dbReference type="NCBI Taxonomy" id="70448"/>
    <lineage>
        <taxon>Eukaryota</taxon>
        <taxon>Viridiplantae</taxon>
        <taxon>Chlorophyta</taxon>
        <taxon>Mamiellophyceae</taxon>
        <taxon>Mamiellales</taxon>
        <taxon>Bathycoccaceae</taxon>
        <taxon>Ostreococcus</taxon>
    </lineage>
</organism>
<feature type="region of interest" description="Disordered" evidence="1">
    <location>
        <begin position="1"/>
        <end position="111"/>
    </location>
</feature>
<evidence type="ECO:0000313" key="3">
    <source>
        <dbReference type="Proteomes" id="UP000009170"/>
    </source>
</evidence>
<accession>Q01D12</accession>
<dbReference type="EMBL" id="CAID01000003">
    <property type="protein sequence ID" value="CAL52791.1"/>
    <property type="molecule type" value="Genomic_DNA"/>
</dbReference>
<feature type="compositionally biased region" description="Basic and acidic residues" evidence="1">
    <location>
        <begin position="60"/>
        <end position="75"/>
    </location>
</feature>
<dbReference type="InterPro" id="IPR001680">
    <property type="entry name" value="WD40_rpt"/>
</dbReference>
<feature type="region of interest" description="Disordered" evidence="1">
    <location>
        <begin position="305"/>
        <end position="329"/>
    </location>
</feature>
<feature type="compositionally biased region" description="Basic residues" evidence="1">
    <location>
        <begin position="76"/>
        <end position="92"/>
    </location>
</feature>
<reference evidence="2 3" key="2">
    <citation type="journal article" date="2014" name="BMC Genomics">
        <title>An improved genome of the model marine alga Ostreococcus tauri unfolds by assessing Illumina de novo assemblies.</title>
        <authorList>
            <person name="Blanc-Mathieu R."/>
            <person name="Verhelst B."/>
            <person name="Derelle E."/>
            <person name="Rombauts S."/>
            <person name="Bouget F.Y."/>
            <person name="Carre I."/>
            <person name="Chateau A."/>
            <person name="Eyre-Walker A."/>
            <person name="Grimsley N."/>
            <person name="Moreau H."/>
            <person name="Piegu B."/>
            <person name="Rivals E."/>
            <person name="Schackwitz W."/>
            <person name="Van de Peer Y."/>
            <person name="Piganeau G."/>
        </authorList>
    </citation>
    <scope>NUCLEOTIDE SEQUENCE [LARGE SCALE GENOMIC DNA]</scope>
    <source>
        <strain evidence="3">OTTH 0595 / CCAP 157/2 / RCC745</strain>
    </source>
</reference>
<dbReference type="Gene3D" id="2.130.10.10">
    <property type="entry name" value="YVTN repeat-like/Quinoprotein amine dehydrogenase"/>
    <property type="match status" value="1"/>
</dbReference>
<dbReference type="RefSeq" id="XP_003078051.1">
    <property type="nucleotide sequence ID" value="XM_003078003.1"/>
</dbReference>
<sequence>MPVSSARTRSTRARSGASRVRDEKLNDDGTTGRWGAEETTETFGFTPIGAMRSLENVELSAERNKGSVREAETPKSGKRVRRTSTPGKRRASAPRVEAADDERENDATATMKEDLNDINVVESERRASKTFWAPTPSMPRAAPAPLARTNGLPPTPAVYNAVPWPSSIPIVEQSPVRTTANGAMKADAMAYATPGGQVREVLEPREVHAFARAPALALAPLAHGPKELAAQLVEVKREIAKRQSEAIEVSRVLRQLQCEEADLFSRAAEIQRQLLQCTTEEQPYDLSVTIGSNSVERMIALEERPDTTPRSVQRSAQRGVDVPVEQAQPSTSKIVAKDMRPFQKLDVRKAMISVDFIDGPGGLSLFTASADNCLRLWAPDSRKPAALIRAPRGMSSTTVMNERVVCVGTELGQVVQIDIATGMLIGSLTHGEHAAPWSVKTLAKFGQEESALVAAAGMGGDIKIWDARIARGGGAPMVMYSHGAAEIRGMSFSPDGHTLVAAASNDLRAFDLRMNGRSTRLSVAESSHTSWNSVFHDASTSEILALSSSGDVHAWSASAPYAHARTVRAVCAPNSSAALVLEGTLFCPVHDDACGVDVVRHATSEVIARWRPSDADDGAAVACVARASAGDVLHPYGRGTLAIGTVTGTVCVFAPDSIPNA</sequence>
<dbReference type="InParanoid" id="Q01D12"/>
<dbReference type="OrthoDB" id="10250769at2759"/>
<evidence type="ECO:0000256" key="1">
    <source>
        <dbReference type="SAM" id="MobiDB-lite"/>
    </source>
</evidence>
<dbReference type="OMA" id="GEHAAPW"/>
<dbReference type="SUPFAM" id="SSF50978">
    <property type="entry name" value="WD40 repeat-like"/>
    <property type="match status" value="1"/>
</dbReference>
<dbReference type="SMART" id="SM00320">
    <property type="entry name" value="WD40"/>
    <property type="match status" value="3"/>
</dbReference>
<dbReference type="STRING" id="70448.Q01D12"/>
<dbReference type="KEGG" id="ota:OT_ostta03g01460"/>
<reference evidence="3" key="1">
    <citation type="journal article" date="2006" name="Proc. Natl. Acad. Sci. U.S.A.">
        <title>Genome analysis of the smallest free-living eukaryote Ostreococcus tauri unveils many unique features.</title>
        <authorList>
            <person name="Derelle E."/>
            <person name="Ferraz C."/>
            <person name="Rombauts S."/>
            <person name="Rouze P."/>
            <person name="Worden A.Z."/>
            <person name="Robbens S."/>
            <person name="Partensky F."/>
            <person name="Degroeve S."/>
            <person name="Echeynie S."/>
            <person name="Cooke R."/>
            <person name="Saeys Y."/>
            <person name="Wuyts J."/>
            <person name="Jabbari K."/>
            <person name="Bowler C."/>
            <person name="Panaud O."/>
            <person name="Piegu B."/>
            <person name="Ball S.G."/>
            <person name="Ral J.-P."/>
            <person name="Bouget F.-Y."/>
            <person name="Piganeau G."/>
            <person name="De Baets B."/>
            <person name="Picard A."/>
            <person name="Delseny M."/>
            <person name="Demaille J."/>
            <person name="Van de Peer Y."/>
            <person name="Moreau H."/>
        </authorList>
    </citation>
    <scope>NUCLEOTIDE SEQUENCE [LARGE SCALE GENOMIC DNA]</scope>
    <source>
        <strain evidence="3">OTTH 0595 / CCAP 157/2 / RCC745</strain>
    </source>
</reference>
<feature type="compositionally biased region" description="Low complexity" evidence="1">
    <location>
        <begin position="1"/>
        <end position="18"/>
    </location>
</feature>
<dbReference type="InterPro" id="IPR036322">
    <property type="entry name" value="WD40_repeat_dom_sf"/>
</dbReference>
<dbReference type="Proteomes" id="UP000009170">
    <property type="component" value="Unassembled WGS sequence"/>
</dbReference>
<keyword evidence="3" id="KW-1185">Reference proteome</keyword>
<protein>
    <submittedName>
        <fullName evidence="2">WD40 repeat</fullName>
    </submittedName>
</protein>
<comment type="caution">
    <text evidence="2">The sequence shown here is derived from an EMBL/GenBank/DDBJ whole genome shotgun (WGS) entry which is preliminary data.</text>
</comment>